<evidence type="ECO:0000256" key="4">
    <source>
        <dbReference type="ARBA" id="ARBA00022475"/>
    </source>
</evidence>
<keyword evidence="6" id="KW-0769">Symport</keyword>
<evidence type="ECO:0000256" key="12">
    <source>
        <dbReference type="ARBA" id="ARBA00023201"/>
    </source>
</evidence>
<keyword evidence="5 14" id="KW-0812">Transmembrane</keyword>
<dbReference type="GO" id="GO:0044341">
    <property type="term" value="P:sodium-dependent phosphate transport"/>
    <property type="evidence" value="ECO:0007669"/>
    <property type="project" value="TreeGrafter"/>
</dbReference>
<dbReference type="EMBL" id="GEBF01005562">
    <property type="protein sequence ID" value="JAN98070.1"/>
    <property type="molecule type" value="Transcribed_RNA"/>
</dbReference>
<dbReference type="GO" id="GO:0016324">
    <property type="term" value="C:apical plasma membrane"/>
    <property type="evidence" value="ECO:0007669"/>
    <property type="project" value="UniProtKB-SubCell"/>
</dbReference>
<evidence type="ECO:0000256" key="8">
    <source>
        <dbReference type="ARBA" id="ARBA00023053"/>
    </source>
</evidence>
<evidence type="ECO:0000256" key="9">
    <source>
        <dbReference type="ARBA" id="ARBA00023065"/>
    </source>
</evidence>
<dbReference type="SUPFAM" id="SSF103473">
    <property type="entry name" value="MFS general substrate transporter"/>
    <property type="match status" value="1"/>
</dbReference>
<comment type="catalytic activity">
    <reaction evidence="13">
        <text>3 Na(+)(out) + phosphate(out) = 3 Na(+)(in) + phosphate(in)</text>
        <dbReference type="Rhea" id="RHEA:71255"/>
        <dbReference type="ChEBI" id="CHEBI:29101"/>
        <dbReference type="ChEBI" id="CHEBI:43474"/>
    </reaction>
</comment>
<evidence type="ECO:0000313" key="16">
    <source>
        <dbReference type="EMBL" id="JAN98070.1"/>
    </source>
</evidence>
<keyword evidence="8" id="KW-0915">Sodium</keyword>
<dbReference type="InterPro" id="IPR036259">
    <property type="entry name" value="MFS_trans_sf"/>
</dbReference>
<feature type="transmembrane region" description="Helical" evidence="14">
    <location>
        <begin position="375"/>
        <end position="396"/>
    </location>
</feature>
<evidence type="ECO:0000256" key="1">
    <source>
        <dbReference type="ARBA" id="ARBA00004424"/>
    </source>
</evidence>
<evidence type="ECO:0000256" key="2">
    <source>
        <dbReference type="ARBA" id="ARBA00008586"/>
    </source>
</evidence>
<comment type="similarity">
    <text evidence="2">Belongs to the major facilitator superfamily. Sodium/anion cotransporter family.</text>
</comment>
<feature type="transmembrane region" description="Helical" evidence="14">
    <location>
        <begin position="443"/>
        <end position="461"/>
    </location>
</feature>
<keyword evidence="11" id="KW-0325">Glycoprotein</keyword>
<accession>A0A0P6J640</accession>
<dbReference type="GO" id="GO:0015747">
    <property type="term" value="P:urate transport"/>
    <property type="evidence" value="ECO:0007669"/>
    <property type="project" value="TreeGrafter"/>
</dbReference>
<evidence type="ECO:0000259" key="15">
    <source>
        <dbReference type="PROSITE" id="PS50850"/>
    </source>
</evidence>
<dbReference type="FunFam" id="1.20.1250.20:FF:000003">
    <property type="entry name" value="Solute carrier family 17 member 3"/>
    <property type="match status" value="1"/>
</dbReference>
<feature type="transmembrane region" description="Helical" evidence="14">
    <location>
        <begin position="320"/>
        <end position="338"/>
    </location>
</feature>
<sequence length="478" mass="53279">MENKPFGKKRSCPQMENQFFPRKVPGFCSFRYGISVLLHFCNGVVMAQRTCLSLTMVVMVNATQSLPNISSGEHPGNIMNPVYNWSPDIQGIILSSIFYGTMIVQVPIGYLSGIYSIKNMIVWGLFLGSVFSLCIPPAAQVGETLVIVCRVAQGMAQGTIIAAQHHIWVQWAPPLEQGRLTTISLSGIHLGPFIVLLVTGFICDLLGWPFVFYIFGAYGCVLCLFWYVLFYDDPKNHPCISINEKEYITSSLAQQVSSSNLTTLPIKAMLQSLPLWAIFLCNFANIWTSNFTLMYTPILINSIAHVNMRENGLLSSLAPLFAYIISILGGQIADFLRSRNILSTITIRKLFTTLGMLFPVIFSMCMLYLSFNFYSIIICLIFANATTAFVFSGVQINALDIAPRFYGFLKGVSSVIGMVGGILSSTVTGLILNEDPETSWYKIYFLMSAINMLALIFYLIFAKAEIQDWAKESQETRL</sequence>
<feature type="transmembrane region" description="Helical" evidence="14">
    <location>
        <begin position="408"/>
        <end position="431"/>
    </location>
</feature>
<evidence type="ECO:0000256" key="5">
    <source>
        <dbReference type="ARBA" id="ARBA00022692"/>
    </source>
</evidence>
<dbReference type="PROSITE" id="PS50850">
    <property type="entry name" value="MFS"/>
    <property type="match status" value="1"/>
</dbReference>
<evidence type="ECO:0000256" key="10">
    <source>
        <dbReference type="ARBA" id="ARBA00023136"/>
    </source>
</evidence>
<evidence type="ECO:0000256" key="13">
    <source>
        <dbReference type="ARBA" id="ARBA00035839"/>
    </source>
</evidence>
<dbReference type="Gene3D" id="1.20.1250.20">
    <property type="entry name" value="MFS general substrate transporter like domains"/>
    <property type="match status" value="2"/>
</dbReference>
<dbReference type="PANTHER" id="PTHR11662:SF26">
    <property type="entry name" value="SODIUM-DEPENDENT PHOSPHATE TRANSPORT PROTEIN 1"/>
    <property type="match status" value="1"/>
</dbReference>
<dbReference type="Pfam" id="PF07690">
    <property type="entry name" value="MFS_1"/>
    <property type="match status" value="1"/>
</dbReference>
<feature type="transmembrane region" description="Helical" evidence="14">
    <location>
        <begin position="120"/>
        <end position="139"/>
    </location>
</feature>
<dbReference type="InterPro" id="IPR011701">
    <property type="entry name" value="MFS"/>
</dbReference>
<organism evidence="16">
    <name type="scientific">Heterocephalus glaber</name>
    <name type="common">Naked mole rat</name>
    <dbReference type="NCBI Taxonomy" id="10181"/>
    <lineage>
        <taxon>Eukaryota</taxon>
        <taxon>Metazoa</taxon>
        <taxon>Chordata</taxon>
        <taxon>Craniata</taxon>
        <taxon>Vertebrata</taxon>
        <taxon>Euteleostomi</taxon>
        <taxon>Mammalia</taxon>
        <taxon>Eutheria</taxon>
        <taxon>Euarchontoglires</taxon>
        <taxon>Glires</taxon>
        <taxon>Rodentia</taxon>
        <taxon>Hystricomorpha</taxon>
        <taxon>Bathyergidae</taxon>
        <taxon>Heterocephalus</taxon>
    </lineage>
</organism>
<gene>
    <name evidence="16" type="primary">SLC17A1</name>
</gene>
<dbReference type="InterPro" id="IPR050382">
    <property type="entry name" value="MFS_Na/Anion_cotransporter"/>
</dbReference>
<dbReference type="GO" id="GO:0015293">
    <property type="term" value="F:symporter activity"/>
    <property type="evidence" value="ECO:0007669"/>
    <property type="project" value="UniProtKB-KW"/>
</dbReference>
<comment type="subcellular location">
    <subcellularLocation>
        <location evidence="1">Apical cell membrane</location>
        <topology evidence="1">Multi-pass membrane protein</topology>
    </subcellularLocation>
</comment>
<dbReference type="InterPro" id="IPR020846">
    <property type="entry name" value="MFS_dom"/>
</dbReference>
<evidence type="ECO:0000256" key="7">
    <source>
        <dbReference type="ARBA" id="ARBA00022989"/>
    </source>
</evidence>
<evidence type="ECO:0000256" key="11">
    <source>
        <dbReference type="ARBA" id="ARBA00023180"/>
    </source>
</evidence>
<dbReference type="GO" id="GO:0006814">
    <property type="term" value="P:sodium ion transport"/>
    <property type="evidence" value="ECO:0007669"/>
    <property type="project" value="UniProtKB-KW"/>
</dbReference>
<feature type="transmembrane region" description="Helical" evidence="14">
    <location>
        <begin position="275"/>
        <end position="300"/>
    </location>
</feature>
<dbReference type="CDD" id="cd17318">
    <property type="entry name" value="MFS_SLC17"/>
    <property type="match status" value="1"/>
</dbReference>
<protein>
    <submittedName>
        <fullName evidence="16">Sodium-dependent phosphate transport protein 1</fullName>
    </submittedName>
</protein>
<feature type="domain" description="Major facilitator superfamily (MFS) profile" evidence="15">
    <location>
        <begin position="28"/>
        <end position="466"/>
    </location>
</feature>
<dbReference type="PANTHER" id="PTHR11662">
    <property type="entry name" value="SOLUTE CARRIER FAMILY 17"/>
    <property type="match status" value="1"/>
</dbReference>
<evidence type="ECO:0000256" key="3">
    <source>
        <dbReference type="ARBA" id="ARBA00022448"/>
    </source>
</evidence>
<dbReference type="AlphaFoldDB" id="A0A0P6J640"/>
<dbReference type="GO" id="GO:0006820">
    <property type="term" value="P:monoatomic anion transport"/>
    <property type="evidence" value="ECO:0007669"/>
    <property type="project" value="TreeGrafter"/>
</dbReference>
<evidence type="ECO:0000256" key="14">
    <source>
        <dbReference type="SAM" id="Phobius"/>
    </source>
</evidence>
<feature type="transmembrane region" description="Helical" evidence="14">
    <location>
        <begin position="208"/>
        <end position="230"/>
    </location>
</feature>
<feature type="transmembrane region" description="Helical" evidence="14">
    <location>
        <begin position="180"/>
        <end position="202"/>
    </location>
</feature>
<keyword evidence="4" id="KW-1003">Cell membrane</keyword>
<keyword evidence="10 14" id="KW-0472">Membrane</keyword>
<feature type="transmembrane region" description="Helical" evidence="14">
    <location>
        <begin position="89"/>
        <end position="108"/>
    </location>
</feature>
<dbReference type="FunFam" id="1.20.1250.20:FF:000060">
    <property type="entry name" value="Solute carrier family 17 member 3"/>
    <property type="match status" value="1"/>
</dbReference>
<proteinExistence type="inferred from homology"/>
<evidence type="ECO:0000256" key="6">
    <source>
        <dbReference type="ARBA" id="ARBA00022847"/>
    </source>
</evidence>
<name>A0A0P6J640_HETGA</name>
<feature type="transmembrane region" description="Helical" evidence="14">
    <location>
        <begin position="350"/>
        <end position="369"/>
    </location>
</feature>
<keyword evidence="3" id="KW-0813">Transport</keyword>
<keyword evidence="12" id="KW-0739">Sodium transport</keyword>
<keyword evidence="9" id="KW-0406">Ion transport</keyword>
<reference evidence="16" key="1">
    <citation type="submission" date="2015-10" db="EMBL/GenBank/DDBJ databases">
        <title>FRAMA: From RNA-seq data to annotated mRNA assemblies.</title>
        <authorList>
            <person name="Bens M."/>
            <person name="Sahm A."/>
            <person name="Jahn N."/>
            <person name="Morhart M."/>
            <person name="Holtze S."/>
            <person name="Hildebrandt T.B."/>
            <person name="Platzer M."/>
            <person name="Szafranski K."/>
        </authorList>
    </citation>
    <scope>NUCLEOTIDE SEQUENCE</scope>
    <source>
        <tissue evidence="16">Kidney</tissue>
    </source>
</reference>
<keyword evidence="7 14" id="KW-1133">Transmembrane helix</keyword>